<organism evidence="4 5">
    <name type="scientific">Hyphomicrobium album</name>
    <dbReference type="NCBI Taxonomy" id="2665159"/>
    <lineage>
        <taxon>Bacteria</taxon>
        <taxon>Pseudomonadati</taxon>
        <taxon>Pseudomonadota</taxon>
        <taxon>Alphaproteobacteria</taxon>
        <taxon>Hyphomicrobiales</taxon>
        <taxon>Hyphomicrobiaceae</taxon>
        <taxon>Hyphomicrobium</taxon>
    </lineage>
</organism>
<feature type="domain" description="Fatty acid desaturase" evidence="3">
    <location>
        <begin position="293"/>
        <end position="394"/>
    </location>
</feature>
<name>A0A6I3KHN0_9HYPH</name>
<evidence type="ECO:0000256" key="2">
    <source>
        <dbReference type="SAM" id="Phobius"/>
    </source>
</evidence>
<evidence type="ECO:0000313" key="4">
    <source>
        <dbReference type="EMBL" id="MTD93799.1"/>
    </source>
</evidence>
<proteinExistence type="predicted"/>
<feature type="domain" description="Fatty acid desaturase" evidence="3">
    <location>
        <begin position="75"/>
        <end position="282"/>
    </location>
</feature>
<feature type="transmembrane region" description="Helical" evidence="2">
    <location>
        <begin position="220"/>
        <end position="237"/>
    </location>
</feature>
<gene>
    <name evidence="4" type="ORF">GIW81_05560</name>
</gene>
<feature type="transmembrane region" description="Helical" evidence="2">
    <location>
        <begin position="283"/>
        <end position="302"/>
    </location>
</feature>
<dbReference type="GO" id="GO:0046513">
    <property type="term" value="P:ceramide biosynthetic process"/>
    <property type="evidence" value="ECO:0007669"/>
    <property type="project" value="TreeGrafter"/>
</dbReference>
<dbReference type="InterPro" id="IPR005804">
    <property type="entry name" value="FA_desaturase_dom"/>
</dbReference>
<dbReference type="AlphaFoldDB" id="A0A6I3KHN0"/>
<keyword evidence="2" id="KW-1133">Transmembrane helix</keyword>
<accession>A0A6I3KHN0</accession>
<dbReference type="PANTHER" id="PTHR12879">
    <property type="entry name" value="SPHINGOLIPID DELTA 4 DESATURASE/C-4 HYDROXYLASE PROTEIN DES2"/>
    <property type="match status" value="1"/>
</dbReference>
<feature type="region of interest" description="Disordered" evidence="1">
    <location>
        <begin position="1"/>
        <end position="27"/>
    </location>
</feature>
<feature type="transmembrane region" description="Helical" evidence="2">
    <location>
        <begin position="308"/>
        <end position="329"/>
    </location>
</feature>
<feature type="transmembrane region" description="Helical" evidence="2">
    <location>
        <begin position="243"/>
        <end position="262"/>
    </location>
</feature>
<dbReference type="GO" id="GO:0016020">
    <property type="term" value="C:membrane"/>
    <property type="evidence" value="ECO:0007669"/>
    <property type="project" value="GOC"/>
</dbReference>
<feature type="transmembrane region" description="Helical" evidence="2">
    <location>
        <begin position="44"/>
        <end position="65"/>
    </location>
</feature>
<sequence>MGAQDAAAVVSAGSALDEPARGRPNRQSGEVVNALKVRDNVTNWLHLARIYVVIAASVVGAVWVIESARAGDISWWWTLPSTLVAIVAIGASQHQFGGAIHEGTHYMLFANRKLNELASDWLAAFPILTTTYHFRLHHLAHHQFVNDPERDPDISQLQESDHWLDFPITHVEMAWKLIKQLWIPNLFRYTITRARYSALGHGHNPYADPANPGTIRPLRAGLVFAVGAPLIVIPLTAMGYATAVAIILPLMWALVVTILYLLPDHHYPRTRLSPVIPLRYTGIGRVTYLAILYGALCAVQLAGWGPAWAYFGLLWLVPVFTAFPLFMILRQWVQHGNADRGRYTNTRVFLAGPLVRYAVFPWGMDYHLPHHMMASVPHYNLKKLHEIMLRDPEYADKGVIVEGYFGHHDNAHGHPTAMSVLGPEHAPKTRSAVYVDNAAIADADIADAAGIAREVEASLRRD</sequence>
<dbReference type="EMBL" id="WMBQ01000001">
    <property type="protein sequence ID" value="MTD93799.1"/>
    <property type="molecule type" value="Genomic_DNA"/>
</dbReference>
<evidence type="ECO:0000313" key="5">
    <source>
        <dbReference type="Proteomes" id="UP000440694"/>
    </source>
</evidence>
<protein>
    <submittedName>
        <fullName evidence="4">Fatty acid desaturase</fullName>
    </submittedName>
</protein>
<evidence type="ECO:0000259" key="3">
    <source>
        <dbReference type="Pfam" id="PF00487"/>
    </source>
</evidence>
<dbReference type="Pfam" id="PF00487">
    <property type="entry name" value="FA_desaturase"/>
    <property type="match status" value="2"/>
</dbReference>
<keyword evidence="2" id="KW-0812">Transmembrane</keyword>
<evidence type="ECO:0000256" key="1">
    <source>
        <dbReference type="SAM" id="MobiDB-lite"/>
    </source>
</evidence>
<keyword evidence="2" id="KW-0472">Membrane</keyword>
<keyword evidence="5" id="KW-1185">Reference proteome</keyword>
<reference evidence="4 5" key="1">
    <citation type="submission" date="2019-11" db="EMBL/GenBank/DDBJ databases">
        <title>Identification of a novel strain.</title>
        <authorList>
            <person name="Xu Q."/>
            <person name="Wang G."/>
        </authorList>
    </citation>
    <scope>NUCLEOTIDE SEQUENCE [LARGE SCALE GENOMIC DNA]</scope>
    <source>
        <strain evidence="5">xq</strain>
    </source>
</reference>
<dbReference type="Proteomes" id="UP000440694">
    <property type="component" value="Unassembled WGS sequence"/>
</dbReference>
<comment type="caution">
    <text evidence="4">The sequence shown here is derived from an EMBL/GenBank/DDBJ whole genome shotgun (WGS) entry which is preliminary data.</text>
</comment>
<dbReference type="GO" id="GO:0042284">
    <property type="term" value="F:sphingolipid delta-4 desaturase activity"/>
    <property type="evidence" value="ECO:0007669"/>
    <property type="project" value="TreeGrafter"/>
</dbReference>
<dbReference type="PANTHER" id="PTHR12879:SF8">
    <property type="entry name" value="SPHINGOLIPID DELTA(4)-DESATURASE DES1"/>
    <property type="match status" value="1"/>
</dbReference>